<dbReference type="STRING" id="39060.SAMN05660706_1332"/>
<dbReference type="Gene3D" id="1.10.443.10">
    <property type="entry name" value="Intergrase catalytic core"/>
    <property type="match status" value="1"/>
</dbReference>
<dbReference type="PROSITE" id="PS51898">
    <property type="entry name" value="TYR_RECOMBINASE"/>
    <property type="match status" value="1"/>
</dbReference>
<feature type="domain" description="Tyr recombinase" evidence="2">
    <location>
        <begin position="1"/>
        <end position="146"/>
    </location>
</feature>
<evidence type="ECO:0000313" key="3">
    <source>
        <dbReference type="EMBL" id="SFR14702.1"/>
    </source>
</evidence>
<evidence type="ECO:0000313" key="4">
    <source>
        <dbReference type="Proteomes" id="UP000199584"/>
    </source>
</evidence>
<sequence length="153" mass="17493">MGSFLLFSSRIQEILIKPPKTESSIRKVTIDPHLTAMLKRHRIRQNEKRLKLGNKWKGNNNQVFTGPTGGLMVPSTVQNWWIKFREQNGLENVRLHDLRHTHATHLLASGKIDIKTIADRLGHKNAAMTLNVYSHVLPAKQREAALALAHLWE</sequence>
<accession>A0A1I6EAY1</accession>
<dbReference type="SUPFAM" id="SSF56349">
    <property type="entry name" value="DNA breaking-rejoining enzymes"/>
    <property type="match status" value="1"/>
</dbReference>
<dbReference type="GO" id="GO:0003677">
    <property type="term" value="F:DNA binding"/>
    <property type="evidence" value="ECO:0007669"/>
    <property type="project" value="InterPro"/>
</dbReference>
<dbReference type="EMBL" id="FOYM01000033">
    <property type="protein sequence ID" value="SFR14702.1"/>
    <property type="molecule type" value="Genomic_DNA"/>
</dbReference>
<keyword evidence="4" id="KW-1185">Reference proteome</keyword>
<protein>
    <submittedName>
        <fullName evidence="3">Phage integrase family protein</fullName>
    </submittedName>
</protein>
<dbReference type="InterPro" id="IPR002104">
    <property type="entry name" value="Integrase_catalytic"/>
</dbReference>
<dbReference type="CDD" id="cd01189">
    <property type="entry name" value="INT_ICEBs1_C_like"/>
    <property type="match status" value="1"/>
</dbReference>
<dbReference type="InterPro" id="IPR011010">
    <property type="entry name" value="DNA_brk_join_enz"/>
</dbReference>
<keyword evidence="1" id="KW-0233">DNA recombination</keyword>
<dbReference type="Proteomes" id="UP000199584">
    <property type="component" value="Unassembled WGS sequence"/>
</dbReference>
<evidence type="ECO:0000259" key="2">
    <source>
        <dbReference type="PROSITE" id="PS51898"/>
    </source>
</evidence>
<evidence type="ECO:0000256" key="1">
    <source>
        <dbReference type="ARBA" id="ARBA00023172"/>
    </source>
</evidence>
<dbReference type="InterPro" id="IPR013762">
    <property type="entry name" value="Integrase-like_cat_sf"/>
</dbReference>
<dbReference type="PANTHER" id="PTHR30349:SF64">
    <property type="entry name" value="PROPHAGE INTEGRASE INTD-RELATED"/>
    <property type="match status" value="1"/>
</dbReference>
<dbReference type="GO" id="GO:0006310">
    <property type="term" value="P:DNA recombination"/>
    <property type="evidence" value="ECO:0007669"/>
    <property type="project" value="UniProtKB-KW"/>
</dbReference>
<proteinExistence type="predicted"/>
<dbReference type="PANTHER" id="PTHR30349">
    <property type="entry name" value="PHAGE INTEGRASE-RELATED"/>
    <property type="match status" value="1"/>
</dbReference>
<name>A0A1I6EAY1_9FIRM</name>
<dbReference type="AlphaFoldDB" id="A0A1I6EAY1"/>
<dbReference type="InterPro" id="IPR050090">
    <property type="entry name" value="Tyrosine_recombinase_XerCD"/>
</dbReference>
<organism evidence="3 4">
    <name type="scientific">Desulfoscipio geothermicus DSM 3669</name>
    <dbReference type="NCBI Taxonomy" id="1121426"/>
    <lineage>
        <taxon>Bacteria</taxon>
        <taxon>Bacillati</taxon>
        <taxon>Bacillota</taxon>
        <taxon>Clostridia</taxon>
        <taxon>Eubacteriales</taxon>
        <taxon>Desulfallaceae</taxon>
        <taxon>Desulfoscipio</taxon>
    </lineage>
</organism>
<gene>
    <name evidence="3" type="ORF">SAMN05660706_1332</name>
</gene>
<dbReference type="Pfam" id="PF00589">
    <property type="entry name" value="Phage_integrase"/>
    <property type="match status" value="1"/>
</dbReference>
<dbReference type="GO" id="GO:0015074">
    <property type="term" value="P:DNA integration"/>
    <property type="evidence" value="ECO:0007669"/>
    <property type="project" value="InterPro"/>
</dbReference>
<reference evidence="4" key="1">
    <citation type="submission" date="2016-10" db="EMBL/GenBank/DDBJ databases">
        <authorList>
            <person name="Varghese N."/>
            <person name="Submissions S."/>
        </authorList>
    </citation>
    <scope>NUCLEOTIDE SEQUENCE [LARGE SCALE GENOMIC DNA]</scope>
    <source>
        <strain evidence="4">DSM 3669</strain>
    </source>
</reference>
<dbReference type="RefSeq" id="WP_245779829.1">
    <property type="nucleotide sequence ID" value="NZ_FOYM01000033.1"/>
</dbReference>